<evidence type="ECO:0008006" key="3">
    <source>
        <dbReference type="Google" id="ProtNLM"/>
    </source>
</evidence>
<dbReference type="EMBL" id="BBLT01000001">
    <property type="protein sequence ID" value="GAL83240.1"/>
    <property type="molecule type" value="Genomic_DNA"/>
</dbReference>
<evidence type="ECO:0000313" key="1">
    <source>
        <dbReference type="EMBL" id="GAL83240.1"/>
    </source>
</evidence>
<sequence>MKKIRYYTLPFFFCAIFISCDSLEKNVFFNPSYLKNSASINVNNHEPRECIASVELFDTLTNWQNRKFDPSRELEGYIQYSAQVSHGIGEYGLLTYLNKKDSSFVMIFAKTAGDMVCEVKGVKRIMVQDKQVLFETLCRTQCDFEQPATSMIKIDKDGNVRTIKSWVVDKSVGKVYKLKISKVDCVEAYYTDYD</sequence>
<dbReference type="AlphaFoldDB" id="A0A098L8T9"/>
<dbReference type="OrthoDB" id="9821484at2"/>
<proteinExistence type="predicted"/>
<protein>
    <recommendedName>
        <fullName evidence="3">Lipoprotein</fullName>
    </recommendedName>
</protein>
<organism evidence="1 2">
    <name type="scientific">Sporocytophaga myxococcoides</name>
    <dbReference type="NCBI Taxonomy" id="153721"/>
    <lineage>
        <taxon>Bacteria</taxon>
        <taxon>Pseudomonadati</taxon>
        <taxon>Bacteroidota</taxon>
        <taxon>Cytophagia</taxon>
        <taxon>Cytophagales</taxon>
        <taxon>Cytophagaceae</taxon>
        <taxon>Sporocytophaga</taxon>
    </lineage>
</organism>
<comment type="caution">
    <text evidence="1">The sequence shown here is derived from an EMBL/GenBank/DDBJ whole genome shotgun (WGS) entry which is preliminary data.</text>
</comment>
<reference evidence="1 2" key="1">
    <citation type="submission" date="2014-09" db="EMBL/GenBank/DDBJ databases">
        <title>Sporocytophaga myxococcoides PG-01 genome sequencing.</title>
        <authorList>
            <person name="Liu L."/>
            <person name="Gao P.J."/>
            <person name="Chen G.J."/>
            <person name="Wang L.S."/>
        </authorList>
    </citation>
    <scope>NUCLEOTIDE SEQUENCE [LARGE SCALE GENOMIC DNA]</scope>
    <source>
        <strain evidence="1 2">PG-01</strain>
    </source>
</reference>
<evidence type="ECO:0000313" key="2">
    <source>
        <dbReference type="Proteomes" id="UP000030185"/>
    </source>
</evidence>
<name>A0A098L8T9_9BACT</name>
<dbReference type="PROSITE" id="PS51257">
    <property type="entry name" value="PROKAR_LIPOPROTEIN"/>
    <property type="match status" value="1"/>
</dbReference>
<dbReference type="RefSeq" id="WP_045457825.1">
    <property type="nucleotide sequence ID" value="NZ_BBLT01000001.1"/>
</dbReference>
<accession>A0A098L8T9</accession>
<keyword evidence="2" id="KW-1185">Reference proteome</keyword>
<gene>
    <name evidence="1" type="ORF">MYP_466</name>
</gene>
<dbReference type="Proteomes" id="UP000030185">
    <property type="component" value="Unassembled WGS sequence"/>
</dbReference>